<gene>
    <name evidence="2" type="ORF">Bathy07g00540</name>
</gene>
<feature type="region of interest" description="Disordered" evidence="1">
    <location>
        <begin position="60"/>
        <end position="130"/>
    </location>
</feature>
<proteinExistence type="predicted"/>
<name>K8FE92_9CHLO</name>
<feature type="region of interest" description="Disordered" evidence="1">
    <location>
        <begin position="1"/>
        <end position="45"/>
    </location>
</feature>
<feature type="region of interest" description="Disordered" evidence="1">
    <location>
        <begin position="476"/>
        <end position="499"/>
    </location>
</feature>
<dbReference type="Proteomes" id="UP000198341">
    <property type="component" value="Chromosome 7"/>
</dbReference>
<feature type="compositionally biased region" description="Basic residues" evidence="1">
    <location>
        <begin position="417"/>
        <end position="431"/>
    </location>
</feature>
<sequence length="808" mass="90028">MSQKSHRREEKEKKALYQMSEKREQRKKKETTMKPQTISTKNKTDDDGIVKKTLIFTTTTTTTKAKSTFADAEEEEEEEEEKEEILHQTFGVETTKKREERKEGERTTTTRQRRRRKRLSSEEEFTTKMTPEITTPQQRIQRPALTTGAVSRPANNQLLYRAKFDWSHYPLNALDEHFLRTKLHRETVECASVSSAFLQIMSAIQTAEKNRKDGRRRNALKLLSKNTRKTKVVALSSSSCSSGGDGSVQKSNIKKKKGGSNKGEAAGGRAELTTHRVLPEDLKKHDGLYESEDGVEYGTNLDRNRYGTDTDYLHTCIKYNVSSLNLCEKLVNIEIVDSKGSITASAAATSDASGGSSRRKKFTTSAPASSPPSKCVRIVREGECECRCEEINKEIQSMMERKEIFDSTKELVWPQVGKKHGNLGNRNRTKNKSNNDNNNDNNATGATSVQTTTTNTTTTTTTTNVMTTSAMAAIATPRMRASSEDQNEKRGESGKTNNDKLGVLLDALTQVGGIQITPNGTPSRPTRERKITKMDDVIFAEYESQRAASPVAIQPAKDKAFGGTLPLAIEQAFASTPPRHKTATEIASREVEAGVATTNNIENVQNTEAIREAIIAATKESIDMISEENLRDELRNAVVCAYERHIHATVAENNRRYAEINVNLLSKEILSLREELRSMAMTNASLRLKRAADETAKAGVKTKMRKQKESATNASSLKVEQQGESSEEEVTTPRKGDDANNNNVLVARSSLQDDIAQVKRRLERALENDAEPVATKALFFQEVQDHLTTLLRLVHCEVLLNASSEGRE</sequence>
<dbReference type="OrthoDB" id="498851at2759"/>
<feature type="compositionally biased region" description="Acidic residues" evidence="1">
    <location>
        <begin position="71"/>
        <end position="83"/>
    </location>
</feature>
<feature type="compositionally biased region" description="Low complexity" evidence="1">
    <location>
        <begin position="346"/>
        <end position="356"/>
    </location>
</feature>
<feature type="compositionally biased region" description="Basic and acidic residues" evidence="1">
    <location>
        <begin position="94"/>
        <end position="108"/>
    </location>
</feature>
<dbReference type="RefSeq" id="XP_007511958.1">
    <property type="nucleotide sequence ID" value="XM_007511896.1"/>
</dbReference>
<feature type="compositionally biased region" description="Low complexity" evidence="1">
    <location>
        <begin position="432"/>
        <end position="459"/>
    </location>
</feature>
<protein>
    <submittedName>
        <fullName evidence="2">Uncharacterized protein</fullName>
    </submittedName>
</protein>
<dbReference type="eggNOG" id="ENOG502SHQN">
    <property type="taxonomic scope" value="Eukaryota"/>
</dbReference>
<reference evidence="2 3" key="1">
    <citation type="submission" date="2011-10" db="EMBL/GenBank/DDBJ databases">
        <authorList>
            <person name="Genoscope - CEA"/>
        </authorList>
    </citation>
    <scope>NUCLEOTIDE SEQUENCE [LARGE SCALE GENOMIC DNA]</scope>
    <source>
        <strain evidence="2 3">RCC 1105</strain>
    </source>
</reference>
<accession>K8FE92</accession>
<evidence type="ECO:0000313" key="2">
    <source>
        <dbReference type="EMBL" id="CCO66046.1"/>
    </source>
</evidence>
<feature type="region of interest" description="Disordered" evidence="1">
    <location>
        <begin position="234"/>
        <end position="270"/>
    </location>
</feature>
<feature type="region of interest" description="Disordered" evidence="1">
    <location>
        <begin position="413"/>
        <end position="459"/>
    </location>
</feature>
<dbReference type="GeneID" id="19014544"/>
<organism evidence="2 3">
    <name type="scientific">Bathycoccus prasinos</name>
    <dbReference type="NCBI Taxonomy" id="41875"/>
    <lineage>
        <taxon>Eukaryota</taxon>
        <taxon>Viridiplantae</taxon>
        <taxon>Chlorophyta</taxon>
        <taxon>Mamiellophyceae</taxon>
        <taxon>Mamiellales</taxon>
        <taxon>Bathycoccaceae</taxon>
        <taxon>Bathycoccus</taxon>
    </lineage>
</organism>
<feature type="compositionally biased region" description="Basic and acidic residues" evidence="1">
    <location>
        <begin position="7"/>
        <end position="24"/>
    </location>
</feature>
<evidence type="ECO:0000313" key="3">
    <source>
        <dbReference type="Proteomes" id="UP000198341"/>
    </source>
</evidence>
<dbReference type="EMBL" id="FO082272">
    <property type="protein sequence ID" value="CCO66046.1"/>
    <property type="molecule type" value="Genomic_DNA"/>
</dbReference>
<dbReference type="KEGG" id="bpg:Bathy07g00540"/>
<feature type="region of interest" description="Disordered" evidence="1">
    <location>
        <begin position="695"/>
        <end position="742"/>
    </location>
</feature>
<feature type="region of interest" description="Disordered" evidence="1">
    <location>
        <begin position="346"/>
        <end position="373"/>
    </location>
</feature>
<keyword evidence="3" id="KW-1185">Reference proteome</keyword>
<feature type="compositionally biased region" description="Basic and acidic residues" evidence="1">
    <location>
        <begin position="481"/>
        <end position="493"/>
    </location>
</feature>
<evidence type="ECO:0000256" key="1">
    <source>
        <dbReference type="SAM" id="MobiDB-lite"/>
    </source>
</evidence>
<dbReference type="AlphaFoldDB" id="K8FE92"/>